<keyword evidence="11" id="KW-1185">Reference proteome</keyword>
<proteinExistence type="predicted"/>
<dbReference type="GO" id="GO:0004673">
    <property type="term" value="F:protein histidine kinase activity"/>
    <property type="evidence" value="ECO:0007669"/>
    <property type="project" value="UniProtKB-EC"/>
</dbReference>
<keyword evidence="6 10" id="KW-0418">Kinase</keyword>
<dbReference type="InterPro" id="IPR003594">
    <property type="entry name" value="HATPase_dom"/>
</dbReference>
<evidence type="ECO:0000256" key="1">
    <source>
        <dbReference type="ARBA" id="ARBA00000085"/>
    </source>
</evidence>
<evidence type="ECO:0000313" key="10">
    <source>
        <dbReference type="EMBL" id="MCC2028822.1"/>
    </source>
</evidence>
<evidence type="ECO:0000256" key="8">
    <source>
        <dbReference type="ARBA" id="ARBA00023012"/>
    </source>
</evidence>
<keyword evidence="5" id="KW-0547">Nucleotide-binding</keyword>
<protein>
    <recommendedName>
        <fullName evidence="2">histidine kinase</fullName>
        <ecNumber evidence="2">2.7.13.3</ecNumber>
    </recommendedName>
</protein>
<evidence type="ECO:0000256" key="2">
    <source>
        <dbReference type="ARBA" id="ARBA00012438"/>
    </source>
</evidence>
<evidence type="ECO:0000256" key="4">
    <source>
        <dbReference type="ARBA" id="ARBA00022679"/>
    </source>
</evidence>
<keyword evidence="7" id="KW-0067">ATP-binding</keyword>
<dbReference type="GO" id="GO:0005524">
    <property type="term" value="F:ATP binding"/>
    <property type="evidence" value="ECO:0007669"/>
    <property type="project" value="UniProtKB-KW"/>
</dbReference>
<evidence type="ECO:0000256" key="3">
    <source>
        <dbReference type="ARBA" id="ARBA00022553"/>
    </source>
</evidence>
<dbReference type="PRINTS" id="PR00344">
    <property type="entry name" value="BCTRLSENSOR"/>
</dbReference>
<accession>A0A9X1LMU2</accession>
<dbReference type="Proteomes" id="UP001139289">
    <property type="component" value="Unassembled WGS sequence"/>
</dbReference>
<dbReference type="Pfam" id="PF02518">
    <property type="entry name" value="HATPase_c"/>
    <property type="match status" value="1"/>
</dbReference>
<evidence type="ECO:0000256" key="5">
    <source>
        <dbReference type="ARBA" id="ARBA00022741"/>
    </source>
</evidence>
<evidence type="ECO:0000256" key="6">
    <source>
        <dbReference type="ARBA" id="ARBA00022777"/>
    </source>
</evidence>
<dbReference type="PANTHER" id="PTHR43065:SF10">
    <property type="entry name" value="PEROXIDE STRESS-ACTIVATED HISTIDINE KINASE MAK3"/>
    <property type="match status" value="1"/>
</dbReference>
<dbReference type="AlphaFoldDB" id="A0A9X1LMU2"/>
<dbReference type="SUPFAM" id="SSF55874">
    <property type="entry name" value="ATPase domain of HSP90 chaperone/DNA topoisomerase II/histidine kinase"/>
    <property type="match status" value="2"/>
</dbReference>
<keyword evidence="4" id="KW-0808">Transferase</keyword>
<keyword evidence="3" id="KW-0597">Phosphoprotein</keyword>
<gene>
    <name evidence="10" type="ORF">KEC56_04705</name>
</gene>
<evidence type="ECO:0000256" key="7">
    <source>
        <dbReference type="ARBA" id="ARBA00022840"/>
    </source>
</evidence>
<dbReference type="SMART" id="SM00387">
    <property type="entry name" value="HATPase_c"/>
    <property type="match status" value="1"/>
</dbReference>
<comment type="catalytic activity">
    <reaction evidence="1">
        <text>ATP + protein L-histidine = ADP + protein N-phospho-L-histidine.</text>
        <dbReference type="EC" id="2.7.13.3"/>
    </reaction>
</comment>
<dbReference type="EC" id="2.7.13.3" evidence="2"/>
<evidence type="ECO:0000259" key="9">
    <source>
        <dbReference type="PROSITE" id="PS50109"/>
    </source>
</evidence>
<evidence type="ECO:0000313" key="11">
    <source>
        <dbReference type="Proteomes" id="UP001139289"/>
    </source>
</evidence>
<dbReference type="InterPro" id="IPR004358">
    <property type="entry name" value="Sig_transdc_His_kin-like_C"/>
</dbReference>
<reference evidence="10" key="1">
    <citation type="submission" date="2021-04" db="EMBL/GenBank/DDBJ databases">
        <title>Microbacterium tenobrionis sp. nov. and Microbacterium allomyrinae sp. nov., isolated from larvae of Tenobrio molitor and Allomyrina dichotoma, respectively.</title>
        <authorList>
            <person name="Lee S.D."/>
        </authorList>
    </citation>
    <scope>NUCLEOTIDE SEQUENCE</scope>
    <source>
        <strain evidence="10">YMB-B2</strain>
    </source>
</reference>
<dbReference type="PANTHER" id="PTHR43065">
    <property type="entry name" value="SENSOR HISTIDINE KINASE"/>
    <property type="match status" value="1"/>
</dbReference>
<keyword evidence="8" id="KW-0902">Two-component regulatory system</keyword>
<name>A0A9X1LMU2_9MICO</name>
<dbReference type="EMBL" id="JAGTTM010000001">
    <property type="protein sequence ID" value="MCC2028822.1"/>
    <property type="molecule type" value="Genomic_DNA"/>
</dbReference>
<feature type="domain" description="Histidine kinase" evidence="9">
    <location>
        <begin position="539"/>
        <end position="686"/>
    </location>
</feature>
<dbReference type="InterPro" id="IPR036890">
    <property type="entry name" value="HATPase_C_sf"/>
</dbReference>
<dbReference type="InterPro" id="IPR005467">
    <property type="entry name" value="His_kinase_dom"/>
</dbReference>
<comment type="caution">
    <text evidence="10">The sequence shown here is derived from an EMBL/GenBank/DDBJ whole genome shotgun (WGS) entry which is preliminary data.</text>
</comment>
<sequence length="693" mass="76073">MADVVESSARIRFSPAILRRLGEELNPSIDQGIIELAKNAYDADATECNVWLDRDGNPRTIVIDDDGSGMTADDILGGWLVLGGSTKNTHELTPRGRRPAGNKGLGRLAALRLGRVAHLRSRPGDGYEYSVVIDWQRFESVQTVDDVELEVERIPSAAPQGTTIELRQLRQPIGRVDARRLARALVLLADPFNDVKGSFRPHLHSDVFADLAAQVEQRYFDQAEYHLVASVRAGIASAQVEDWRGEALWTATHENLSRSNSPYEIPDSDVELWAFILNARSFQSRPIQLAAVREWLESFGGVHIYVNGLRVAPYGNPGNDWLDMNLARARSPEERPSTNTSIGRVRVTDAQDLLSQKTDRSGFIETPAFEELRRFATDSLNWMAHKRLEAAEHKRRAARVEVAARKTRSEKAVADSIEQVQDDESKAALQLAFGQYQRDRDREAETLKREVQLYRTLSTAGITAATFAHESTGNPLKVIGTSLTGIESRLKRNPQVDYDSDYAAALTRMRAATSALTVLSTATLDLIAADKRRPGKVYLNQAVRDVCSNFEAFLVGRAVQLDLKIEGGREPFTRGSAAALESIVTNLINNALSAFEQSSNEARLLEIVTTYDADTWHLAVSDNGPGIVGITLDEIWLPGHTQRAQGTGLGLTIVRDSVSDLGGRVAAIANGTLGGATFTIDIPTIGEDDGGLF</sequence>
<dbReference type="GO" id="GO:0000160">
    <property type="term" value="P:phosphorelay signal transduction system"/>
    <property type="evidence" value="ECO:0007669"/>
    <property type="project" value="UniProtKB-KW"/>
</dbReference>
<dbReference type="Pfam" id="PF13589">
    <property type="entry name" value="HATPase_c_3"/>
    <property type="match status" value="1"/>
</dbReference>
<dbReference type="RefSeq" id="WP_227530021.1">
    <property type="nucleotide sequence ID" value="NZ_JAGTTM010000001.1"/>
</dbReference>
<dbReference type="PROSITE" id="PS50109">
    <property type="entry name" value="HIS_KIN"/>
    <property type="match status" value="1"/>
</dbReference>
<organism evidence="10 11">
    <name type="scientific">Microbacterium tenebrionis</name>
    <dbReference type="NCBI Taxonomy" id="2830665"/>
    <lineage>
        <taxon>Bacteria</taxon>
        <taxon>Bacillati</taxon>
        <taxon>Actinomycetota</taxon>
        <taxon>Actinomycetes</taxon>
        <taxon>Micrococcales</taxon>
        <taxon>Microbacteriaceae</taxon>
        <taxon>Microbacterium</taxon>
    </lineage>
</organism>
<dbReference type="Gene3D" id="3.30.565.10">
    <property type="entry name" value="Histidine kinase-like ATPase, C-terminal domain"/>
    <property type="match status" value="2"/>
</dbReference>